<feature type="transmembrane region" description="Helical" evidence="7">
    <location>
        <begin position="440"/>
        <end position="457"/>
    </location>
</feature>
<dbReference type="AlphaFoldDB" id="A0A511FCI1"/>
<evidence type="ECO:0000256" key="6">
    <source>
        <dbReference type="SAM" id="MobiDB-lite"/>
    </source>
</evidence>
<keyword evidence="5 7" id="KW-0472">Membrane</keyword>
<dbReference type="Proteomes" id="UP000321723">
    <property type="component" value="Unassembled WGS sequence"/>
</dbReference>
<feature type="transmembrane region" description="Helical" evidence="7">
    <location>
        <begin position="185"/>
        <end position="206"/>
    </location>
</feature>
<dbReference type="Pfam" id="PF13520">
    <property type="entry name" value="AA_permease_2"/>
    <property type="match status" value="1"/>
</dbReference>
<dbReference type="InterPro" id="IPR002293">
    <property type="entry name" value="AA/rel_permease1"/>
</dbReference>
<comment type="caution">
    <text evidence="8">The sequence shown here is derived from an EMBL/GenBank/DDBJ whole genome shotgun (WGS) entry which is preliminary data.</text>
</comment>
<dbReference type="PIRSF" id="PIRSF006060">
    <property type="entry name" value="AA_transporter"/>
    <property type="match status" value="1"/>
</dbReference>
<accession>A0A511FCI1</accession>
<feature type="transmembrane region" description="Helical" evidence="7">
    <location>
        <begin position="79"/>
        <end position="101"/>
    </location>
</feature>
<evidence type="ECO:0000256" key="5">
    <source>
        <dbReference type="ARBA" id="ARBA00023136"/>
    </source>
</evidence>
<evidence type="ECO:0000256" key="3">
    <source>
        <dbReference type="ARBA" id="ARBA00022692"/>
    </source>
</evidence>
<feature type="transmembrane region" description="Helical" evidence="7">
    <location>
        <begin position="417"/>
        <end position="434"/>
    </location>
</feature>
<keyword evidence="3 7" id="KW-0812">Transmembrane</keyword>
<feature type="transmembrane region" description="Helical" evidence="7">
    <location>
        <begin position="46"/>
        <end position="67"/>
    </location>
</feature>
<feature type="transmembrane region" description="Helical" evidence="7">
    <location>
        <begin position="359"/>
        <end position="377"/>
    </location>
</feature>
<dbReference type="EMBL" id="BJVQ01000009">
    <property type="protein sequence ID" value="GEL46017.1"/>
    <property type="molecule type" value="Genomic_DNA"/>
</dbReference>
<feature type="transmembrane region" description="Helical" evidence="7">
    <location>
        <begin position="383"/>
        <end position="405"/>
    </location>
</feature>
<keyword evidence="4 7" id="KW-1133">Transmembrane helix</keyword>
<proteinExistence type="predicted"/>
<evidence type="ECO:0000256" key="2">
    <source>
        <dbReference type="ARBA" id="ARBA00022475"/>
    </source>
</evidence>
<evidence type="ECO:0000313" key="9">
    <source>
        <dbReference type="Proteomes" id="UP000321723"/>
    </source>
</evidence>
<name>A0A511FCI1_9CELL</name>
<evidence type="ECO:0000313" key="8">
    <source>
        <dbReference type="EMBL" id="GEL46017.1"/>
    </source>
</evidence>
<dbReference type="InterPro" id="IPR050367">
    <property type="entry name" value="APC_superfamily"/>
</dbReference>
<comment type="subcellular location">
    <subcellularLocation>
        <location evidence="1">Cell membrane</location>
        <topology evidence="1">Multi-pass membrane protein</topology>
    </subcellularLocation>
</comment>
<feature type="transmembrane region" description="Helical" evidence="7">
    <location>
        <begin position="313"/>
        <end position="338"/>
    </location>
</feature>
<keyword evidence="2" id="KW-1003">Cell membrane</keyword>
<evidence type="ECO:0000256" key="7">
    <source>
        <dbReference type="SAM" id="Phobius"/>
    </source>
</evidence>
<sequence length="475" mass="49177">MQLTNRQVADLPRALRAGRADTRPVTTTDAPDASTRRDGPGLRRAVTGPLLFLFVLGDVLGAGVYALVGELGAEAGGAIWLPLLVALGMALLTAASYAELVTKYPRAGGSAVFAQRAFGSPLVSFLVGFCMLAAGVTSAAGLALAFGGDYLGVFLDVPPVPTALVFLALVAALNARGIQESLRANVVMTVVELSGLVLVVVLGAIVLGRGEGDPGRVLELPAGTSWGAAVLGGALIAFYSFVGFETSANLAEEVTDVRRVYPRALFGALLAAGLVYLLVGLVAPAVVAPEDLAASSGPLLEVVRAAGGVPLELFSVVALVAVANGALLTMIMASRLAYGMSQEGLLPPVLGRVLPRRRTPWVAIVVTTVVAMVLAATGELVDLASTVVLLLLFVFLSTNVAVLVLRRDRVEHAHFRAWTPLPVLAVLTCLVLLSQQEARHWALAGVLLAVGLVLHLATRRASRAGHPGPKSQKSE</sequence>
<gene>
    <name evidence="8" type="ORF">CHO01_11330</name>
</gene>
<protein>
    <submittedName>
        <fullName evidence="8">Amino acid permease</fullName>
    </submittedName>
</protein>
<feature type="transmembrane region" description="Helical" evidence="7">
    <location>
        <begin position="122"/>
        <end position="144"/>
    </location>
</feature>
<dbReference type="PANTHER" id="PTHR42770">
    <property type="entry name" value="AMINO ACID TRANSPORTER-RELATED"/>
    <property type="match status" value="1"/>
</dbReference>
<feature type="transmembrane region" description="Helical" evidence="7">
    <location>
        <begin position="226"/>
        <end position="244"/>
    </location>
</feature>
<keyword evidence="9" id="KW-1185">Reference proteome</keyword>
<feature type="transmembrane region" description="Helical" evidence="7">
    <location>
        <begin position="150"/>
        <end position="173"/>
    </location>
</feature>
<reference evidence="8 9" key="1">
    <citation type="submission" date="2019-07" db="EMBL/GenBank/DDBJ databases">
        <title>Whole genome shotgun sequence of Cellulomonas hominis NBRC 16055.</title>
        <authorList>
            <person name="Hosoyama A."/>
            <person name="Uohara A."/>
            <person name="Ohji S."/>
            <person name="Ichikawa N."/>
        </authorList>
    </citation>
    <scope>NUCLEOTIDE SEQUENCE [LARGE SCALE GENOMIC DNA]</scope>
    <source>
        <strain evidence="8 9">NBRC 16055</strain>
    </source>
</reference>
<dbReference type="GO" id="GO:0005886">
    <property type="term" value="C:plasma membrane"/>
    <property type="evidence" value="ECO:0007669"/>
    <property type="project" value="UniProtKB-SubCell"/>
</dbReference>
<feature type="transmembrane region" description="Helical" evidence="7">
    <location>
        <begin position="265"/>
        <end position="287"/>
    </location>
</feature>
<organism evidence="8 9">
    <name type="scientific">Cellulomonas hominis</name>
    <dbReference type="NCBI Taxonomy" id="156981"/>
    <lineage>
        <taxon>Bacteria</taxon>
        <taxon>Bacillati</taxon>
        <taxon>Actinomycetota</taxon>
        <taxon>Actinomycetes</taxon>
        <taxon>Micrococcales</taxon>
        <taxon>Cellulomonadaceae</taxon>
        <taxon>Cellulomonas</taxon>
    </lineage>
</organism>
<evidence type="ECO:0000256" key="1">
    <source>
        <dbReference type="ARBA" id="ARBA00004651"/>
    </source>
</evidence>
<evidence type="ECO:0000256" key="4">
    <source>
        <dbReference type="ARBA" id="ARBA00022989"/>
    </source>
</evidence>
<feature type="region of interest" description="Disordered" evidence="6">
    <location>
        <begin position="19"/>
        <end position="41"/>
    </location>
</feature>
<dbReference type="PANTHER" id="PTHR42770:SF7">
    <property type="entry name" value="MEMBRANE PROTEIN"/>
    <property type="match status" value="1"/>
</dbReference>
<dbReference type="Gene3D" id="1.20.1740.10">
    <property type="entry name" value="Amino acid/polyamine transporter I"/>
    <property type="match status" value="1"/>
</dbReference>
<dbReference type="GO" id="GO:0022857">
    <property type="term" value="F:transmembrane transporter activity"/>
    <property type="evidence" value="ECO:0007669"/>
    <property type="project" value="InterPro"/>
</dbReference>